<keyword evidence="5" id="KW-0255">Endonuclease</keyword>
<dbReference type="AlphaFoldDB" id="A0A415T867"/>
<dbReference type="GO" id="GO:0003677">
    <property type="term" value="F:DNA binding"/>
    <property type="evidence" value="ECO:0007669"/>
    <property type="project" value="UniProtKB-KW"/>
</dbReference>
<sequence length="522" mass="60326">MNGKQLKNSILQWAIQGKLVPQDPNDEPASVLLERIRAEKAKLIKEKKLKKDKNESIIYRGDDNSYYEKFLATGEVKCIDDEIPFEIPKGWEWERIGNIFETTSGSTPLSRNPDYYKNGNINWVRTTDLNNGILNRTEIQITAKATIDYNLSILPQTSVCIAMYGGAGTIGKHCILHFNTTINQSVCAIQPNGFCNMDYIHTFIEYQRPFWMDFAAGSRKDPNINQLIIKHCLLPIPPQEEQRRIVTKLNQLYPYINQYGNSQNRLNQINKEIWHNLKKSILQEAIQGKLVPQIAEEGIAQDLLEQIRQEKQKLVKEGKLKKSALTDSVIYKGDDNKYYEQIDKENKEITEDILFDLPNKWQWCRIGTIFMHNNGKQLNKGNSKGKLMKYITTSNLYWDGFVLDNLKEMPFENNEIDRCMAVKGDLLVCEGGDIGRSCIWNYDFPIMLQNHIHKLRPYIPLCTKFFYYIFNLYNLAGLIGGKGIGIQGFSSKALHNTLVPLPPLKEQYRIVTQIEKLFEQLR</sequence>
<keyword evidence="2" id="KW-0680">Restriction system</keyword>
<dbReference type="EMBL" id="QRQK01000013">
    <property type="protein sequence ID" value="RHM97024.1"/>
    <property type="molecule type" value="Genomic_DNA"/>
</dbReference>
<proteinExistence type="inferred from homology"/>
<dbReference type="GO" id="GO:0009307">
    <property type="term" value="P:DNA restriction-modification system"/>
    <property type="evidence" value="ECO:0007669"/>
    <property type="project" value="UniProtKB-KW"/>
</dbReference>
<dbReference type="InterPro" id="IPR051212">
    <property type="entry name" value="Type-I_RE_S_subunit"/>
</dbReference>
<keyword evidence="3" id="KW-0238">DNA-binding</keyword>
<dbReference type="PANTHER" id="PTHR43140:SF1">
    <property type="entry name" value="TYPE I RESTRICTION ENZYME ECOKI SPECIFICITY SUBUNIT"/>
    <property type="match status" value="1"/>
</dbReference>
<dbReference type="RefSeq" id="WP_118494313.1">
    <property type="nucleotide sequence ID" value="NZ_JAQDAT010000001.1"/>
</dbReference>
<evidence type="ECO:0000256" key="1">
    <source>
        <dbReference type="ARBA" id="ARBA00010923"/>
    </source>
</evidence>
<keyword evidence="5" id="KW-0378">Hydrolase</keyword>
<dbReference type="GO" id="GO:0004519">
    <property type="term" value="F:endonuclease activity"/>
    <property type="evidence" value="ECO:0007669"/>
    <property type="project" value="UniProtKB-KW"/>
</dbReference>
<dbReference type="Gene3D" id="3.90.220.20">
    <property type="entry name" value="DNA methylase specificity domains"/>
    <property type="match status" value="2"/>
</dbReference>
<evidence type="ECO:0000256" key="3">
    <source>
        <dbReference type="ARBA" id="ARBA00023125"/>
    </source>
</evidence>
<reference evidence="5 6" key="1">
    <citation type="submission" date="2018-08" db="EMBL/GenBank/DDBJ databases">
        <title>A genome reference for cultivated species of the human gut microbiota.</title>
        <authorList>
            <person name="Zou Y."/>
            <person name="Xue W."/>
            <person name="Luo G."/>
        </authorList>
    </citation>
    <scope>NUCLEOTIDE SEQUENCE [LARGE SCALE GENOMIC DNA]</scope>
    <source>
        <strain evidence="5 6">AF31-28B-AC</strain>
    </source>
</reference>
<keyword evidence="5" id="KW-0540">Nuclease</keyword>
<evidence type="ECO:0000313" key="6">
    <source>
        <dbReference type="Proteomes" id="UP000285109"/>
    </source>
</evidence>
<gene>
    <name evidence="5" type="ORF">DWZ34_07845</name>
</gene>
<evidence type="ECO:0000256" key="2">
    <source>
        <dbReference type="ARBA" id="ARBA00022747"/>
    </source>
</evidence>
<dbReference type="Proteomes" id="UP000285109">
    <property type="component" value="Unassembled WGS sequence"/>
</dbReference>
<comment type="caution">
    <text evidence="5">The sequence shown here is derived from an EMBL/GenBank/DDBJ whole genome shotgun (WGS) entry which is preliminary data.</text>
</comment>
<dbReference type="Pfam" id="PF01420">
    <property type="entry name" value="Methylase_S"/>
    <property type="match status" value="2"/>
</dbReference>
<dbReference type="PANTHER" id="PTHR43140">
    <property type="entry name" value="TYPE-1 RESTRICTION ENZYME ECOKI SPECIFICITY PROTEIN"/>
    <property type="match status" value="1"/>
</dbReference>
<protein>
    <submittedName>
        <fullName evidence="5">Restriction endonuclease subunit S</fullName>
    </submittedName>
</protein>
<evidence type="ECO:0000313" key="5">
    <source>
        <dbReference type="EMBL" id="RHM97024.1"/>
    </source>
</evidence>
<dbReference type="InterPro" id="IPR000055">
    <property type="entry name" value="Restrct_endonuc_typeI_TRD"/>
</dbReference>
<dbReference type="InterPro" id="IPR044946">
    <property type="entry name" value="Restrct_endonuc_typeI_TRD_sf"/>
</dbReference>
<feature type="domain" description="Type I restriction modification DNA specificity" evidence="4">
    <location>
        <begin position="358"/>
        <end position="519"/>
    </location>
</feature>
<feature type="domain" description="Type I restriction modification DNA specificity" evidence="4">
    <location>
        <begin position="88"/>
        <end position="254"/>
    </location>
</feature>
<name>A0A415T867_9BACT</name>
<dbReference type="SUPFAM" id="SSF116734">
    <property type="entry name" value="DNA methylase specificity domain"/>
    <property type="match status" value="2"/>
</dbReference>
<dbReference type="CDD" id="cd17276">
    <property type="entry name" value="RMtype1_S_Sau1132ORF3780P-TRD1-CR1_like"/>
    <property type="match status" value="1"/>
</dbReference>
<evidence type="ECO:0000259" key="4">
    <source>
        <dbReference type="Pfam" id="PF01420"/>
    </source>
</evidence>
<accession>A0A415T867</accession>
<organism evidence="5 6">
    <name type="scientific">Phocaeicola plebeius</name>
    <dbReference type="NCBI Taxonomy" id="310297"/>
    <lineage>
        <taxon>Bacteria</taxon>
        <taxon>Pseudomonadati</taxon>
        <taxon>Bacteroidota</taxon>
        <taxon>Bacteroidia</taxon>
        <taxon>Bacteroidales</taxon>
        <taxon>Bacteroidaceae</taxon>
        <taxon>Phocaeicola</taxon>
    </lineage>
</organism>
<comment type="similarity">
    <text evidence="1">Belongs to the type-I restriction system S methylase family.</text>
</comment>